<sequence length="259" mass="29832">MNNEQALGKICQKLNLLLGIQSVDLYGLKVENDKIVAQFGEWHLESRFFPVIELKSLKQKAVEARLIIKGPHQRLIDEQIIFAVESNPKRIILLDRMIRALHTSNFAIQYEADPFSLDLQGKHMESLDELHGVFQHQLMDYWSLPAELLTLKIVHHNACSPERLQKAIDNYRQRGYRLGLKLDKPGVTDCLHMWTFGPDQIQLPDRFSSRMLVEEPLKKGFRALVQACHEVTNTLTLADVHNEVQRKIAFDAGVDWVMS</sequence>
<name>A0ABS8DAK8_9NEIS</name>
<dbReference type="Pfam" id="PF00563">
    <property type="entry name" value="EAL"/>
    <property type="match status" value="1"/>
</dbReference>
<dbReference type="PROSITE" id="PS50883">
    <property type="entry name" value="EAL"/>
    <property type="match status" value="1"/>
</dbReference>
<dbReference type="Proteomes" id="UP001165395">
    <property type="component" value="Unassembled WGS sequence"/>
</dbReference>
<dbReference type="SUPFAM" id="SSF141868">
    <property type="entry name" value="EAL domain-like"/>
    <property type="match status" value="1"/>
</dbReference>
<dbReference type="InterPro" id="IPR035919">
    <property type="entry name" value="EAL_sf"/>
</dbReference>
<reference evidence="2" key="1">
    <citation type="submission" date="2021-10" db="EMBL/GenBank/DDBJ databases">
        <title>The complete genome sequence of Leeia sp. TBRC 13508.</title>
        <authorList>
            <person name="Charoenyingcharoen P."/>
            <person name="Yukphan P."/>
        </authorList>
    </citation>
    <scope>NUCLEOTIDE SEQUENCE</scope>
    <source>
        <strain evidence="2">TBRC 13508</strain>
    </source>
</reference>
<comment type="caution">
    <text evidence="2">The sequence shown here is derived from an EMBL/GenBank/DDBJ whole genome shotgun (WGS) entry which is preliminary data.</text>
</comment>
<dbReference type="EMBL" id="JAJBZT010000011">
    <property type="protein sequence ID" value="MCB6185038.1"/>
    <property type="molecule type" value="Genomic_DNA"/>
</dbReference>
<evidence type="ECO:0000259" key="1">
    <source>
        <dbReference type="PROSITE" id="PS50883"/>
    </source>
</evidence>
<dbReference type="InterPro" id="IPR001633">
    <property type="entry name" value="EAL_dom"/>
</dbReference>
<dbReference type="Gene3D" id="3.20.20.450">
    <property type="entry name" value="EAL domain"/>
    <property type="match status" value="1"/>
</dbReference>
<proteinExistence type="predicted"/>
<organism evidence="2 3">
    <name type="scientific">Leeia speluncae</name>
    <dbReference type="NCBI Taxonomy" id="2884804"/>
    <lineage>
        <taxon>Bacteria</taxon>
        <taxon>Pseudomonadati</taxon>
        <taxon>Pseudomonadota</taxon>
        <taxon>Betaproteobacteria</taxon>
        <taxon>Neisseriales</taxon>
        <taxon>Leeiaceae</taxon>
        <taxon>Leeia</taxon>
    </lineage>
</organism>
<feature type="domain" description="EAL" evidence="1">
    <location>
        <begin position="25"/>
        <end position="259"/>
    </location>
</feature>
<dbReference type="RefSeq" id="WP_227181869.1">
    <property type="nucleotide sequence ID" value="NZ_JAJBZT010000011.1"/>
</dbReference>
<evidence type="ECO:0000313" key="3">
    <source>
        <dbReference type="Proteomes" id="UP001165395"/>
    </source>
</evidence>
<gene>
    <name evidence="2" type="ORF">LIN78_15935</name>
</gene>
<protein>
    <submittedName>
        <fullName evidence="2">EAL domain-containing protein</fullName>
    </submittedName>
</protein>
<keyword evidence="3" id="KW-1185">Reference proteome</keyword>
<evidence type="ECO:0000313" key="2">
    <source>
        <dbReference type="EMBL" id="MCB6185038.1"/>
    </source>
</evidence>
<accession>A0ABS8DAK8</accession>